<evidence type="ECO:0000256" key="1">
    <source>
        <dbReference type="ARBA" id="ARBA00004651"/>
    </source>
</evidence>
<dbReference type="EC" id="2.3.1.-" evidence="9"/>
<feature type="transmembrane region" description="Helical" evidence="7">
    <location>
        <begin position="210"/>
        <end position="230"/>
    </location>
</feature>
<comment type="similarity">
    <text evidence="2">Belongs to the acyltransferase 3 family.</text>
</comment>
<sequence>MTQAKPSYFYLNLLRCVATIAVIIIHVLGPMRELYGQIPVGEWLATVSYNSVTRWAVPVFMMITGALLLSDKRPFECDHYLSRRLMKVLIPFAAWTIIYSLIVGFGPDGWSSTSAVSTLAAANNTPAWYHLWFFYDFIPLYFVIPLLIPILKVMTAEQIKLLIATWLFMTSIFLLEVQTAITQDVVLYTGYLILGWYLHNRDNSQQLQYWVAAGLACMTINILGTWGIALQTGQYSGFFMDYKTINTVIIGGMIFVLGQHFAPRLEQRYATTVNTIGKYSLGIYLIHPILLIPVRQLDNGVYSWFGSDWLAIGLISIFTLVAALFITMLLAKIPLLQRILP</sequence>
<dbReference type="PANTHER" id="PTHR40074:SF2">
    <property type="entry name" value="O-ACETYLTRANSFERASE WECH"/>
    <property type="match status" value="1"/>
</dbReference>
<comment type="caution">
    <text evidence="9">The sequence shown here is derived from an EMBL/GenBank/DDBJ whole genome shotgun (WGS) entry which is preliminary data.</text>
</comment>
<feature type="transmembrane region" description="Helical" evidence="7">
    <location>
        <begin position="309"/>
        <end position="331"/>
    </location>
</feature>
<keyword evidence="5 7" id="KW-1133">Transmembrane helix</keyword>
<dbReference type="InterPro" id="IPR002656">
    <property type="entry name" value="Acyl_transf_3_dom"/>
</dbReference>
<organism evidence="9 10">
    <name type="scientific">Sinobacterium norvegicum</name>
    <dbReference type="NCBI Taxonomy" id="1641715"/>
    <lineage>
        <taxon>Bacteria</taxon>
        <taxon>Pseudomonadati</taxon>
        <taxon>Pseudomonadota</taxon>
        <taxon>Gammaproteobacteria</taxon>
        <taxon>Cellvibrionales</taxon>
        <taxon>Spongiibacteraceae</taxon>
        <taxon>Sinobacterium</taxon>
    </lineage>
</organism>
<keyword evidence="3" id="KW-1003">Cell membrane</keyword>
<dbReference type="Proteomes" id="UP000838100">
    <property type="component" value="Unassembled WGS sequence"/>
</dbReference>
<dbReference type="RefSeq" id="WP_237442905.1">
    <property type="nucleotide sequence ID" value="NZ_CAKLPX010000001.1"/>
</dbReference>
<feature type="transmembrane region" description="Helical" evidence="7">
    <location>
        <begin position="181"/>
        <end position="198"/>
    </location>
</feature>
<proteinExistence type="inferred from homology"/>
<evidence type="ECO:0000256" key="5">
    <source>
        <dbReference type="ARBA" id="ARBA00022989"/>
    </source>
</evidence>
<dbReference type="Pfam" id="PF01757">
    <property type="entry name" value="Acyl_transf_3"/>
    <property type="match status" value="1"/>
</dbReference>
<feature type="transmembrane region" description="Helical" evidence="7">
    <location>
        <begin position="242"/>
        <end position="258"/>
    </location>
</feature>
<reference evidence="9" key="1">
    <citation type="submission" date="2021-12" db="EMBL/GenBank/DDBJ databases">
        <authorList>
            <person name="Rodrigo-Torres L."/>
            <person name="Arahal R. D."/>
            <person name="Lucena T."/>
        </authorList>
    </citation>
    <scope>NUCLEOTIDE SEQUENCE</scope>
    <source>
        <strain evidence="9">CECT 8267</strain>
    </source>
</reference>
<keyword evidence="4 7" id="KW-0812">Transmembrane</keyword>
<evidence type="ECO:0000313" key="9">
    <source>
        <dbReference type="EMBL" id="CAH0990219.1"/>
    </source>
</evidence>
<dbReference type="GO" id="GO:0016746">
    <property type="term" value="F:acyltransferase activity"/>
    <property type="evidence" value="ECO:0007669"/>
    <property type="project" value="UniProtKB-KW"/>
</dbReference>
<dbReference type="EMBL" id="CAKLPX010000001">
    <property type="protein sequence ID" value="CAH0990219.1"/>
    <property type="molecule type" value="Genomic_DNA"/>
</dbReference>
<evidence type="ECO:0000259" key="8">
    <source>
        <dbReference type="Pfam" id="PF01757"/>
    </source>
</evidence>
<keyword evidence="9" id="KW-0012">Acyltransferase</keyword>
<feature type="transmembrane region" description="Helical" evidence="7">
    <location>
        <begin position="89"/>
        <end position="107"/>
    </location>
</feature>
<gene>
    <name evidence="9" type="primary">wecH</name>
    <name evidence="9" type="ORF">SIN8267_00311</name>
</gene>
<name>A0ABN8EGN9_9GAMM</name>
<feature type="transmembrane region" description="Helical" evidence="7">
    <location>
        <begin position="279"/>
        <end position="297"/>
    </location>
</feature>
<accession>A0ABN8EGN9</accession>
<evidence type="ECO:0000256" key="7">
    <source>
        <dbReference type="SAM" id="Phobius"/>
    </source>
</evidence>
<evidence type="ECO:0000256" key="2">
    <source>
        <dbReference type="ARBA" id="ARBA00007400"/>
    </source>
</evidence>
<evidence type="ECO:0000313" key="10">
    <source>
        <dbReference type="Proteomes" id="UP000838100"/>
    </source>
</evidence>
<comment type="subcellular location">
    <subcellularLocation>
        <location evidence="1">Cell membrane</location>
        <topology evidence="1">Multi-pass membrane protein</topology>
    </subcellularLocation>
</comment>
<keyword evidence="6 7" id="KW-0472">Membrane</keyword>
<feature type="domain" description="Acyltransferase 3" evidence="8">
    <location>
        <begin position="10"/>
        <end position="327"/>
    </location>
</feature>
<evidence type="ECO:0000256" key="6">
    <source>
        <dbReference type="ARBA" id="ARBA00023136"/>
    </source>
</evidence>
<feature type="transmembrane region" description="Helical" evidence="7">
    <location>
        <begin position="159"/>
        <end position="175"/>
    </location>
</feature>
<protein>
    <submittedName>
        <fullName evidence="9">O-acetyltransferase WecH</fullName>
        <ecNumber evidence="9">2.3.1.-</ecNumber>
    </submittedName>
</protein>
<feature type="transmembrane region" description="Helical" evidence="7">
    <location>
        <begin position="12"/>
        <end position="32"/>
    </location>
</feature>
<keyword evidence="9" id="KW-0808">Transferase</keyword>
<feature type="transmembrane region" description="Helical" evidence="7">
    <location>
        <begin position="127"/>
        <end position="147"/>
    </location>
</feature>
<evidence type="ECO:0000256" key="3">
    <source>
        <dbReference type="ARBA" id="ARBA00022475"/>
    </source>
</evidence>
<keyword evidence="10" id="KW-1185">Reference proteome</keyword>
<feature type="transmembrane region" description="Helical" evidence="7">
    <location>
        <begin position="52"/>
        <end position="69"/>
    </location>
</feature>
<evidence type="ECO:0000256" key="4">
    <source>
        <dbReference type="ARBA" id="ARBA00022692"/>
    </source>
</evidence>
<dbReference type="PANTHER" id="PTHR40074">
    <property type="entry name" value="O-ACETYLTRANSFERASE WECH"/>
    <property type="match status" value="1"/>
</dbReference>